<comment type="caution">
    <text evidence="4">The sequence shown here is derived from an EMBL/GenBank/DDBJ whole genome shotgun (WGS) entry which is preliminary data.</text>
</comment>
<dbReference type="InterPro" id="IPR036514">
    <property type="entry name" value="SGNH_hydro_sf"/>
</dbReference>
<protein>
    <submittedName>
        <fullName evidence="4">Sialic acid-specific 9-O-acetylesterase</fullName>
    </submittedName>
</protein>
<accession>J9GR52</accession>
<gene>
    <name evidence="4" type="ORF">EVA_00392</name>
</gene>
<dbReference type="Gene3D" id="3.40.50.1110">
    <property type="entry name" value="SGNH hydrolase"/>
    <property type="match status" value="2"/>
</dbReference>
<dbReference type="InterPro" id="IPR013830">
    <property type="entry name" value="SGNH_hydro"/>
</dbReference>
<dbReference type="SUPFAM" id="SSF52266">
    <property type="entry name" value="SGNH hydrolase"/>
    <property type="match status" value="2"/>
</dbReference>
<dbReference type="GO" id="GO:0005975">
    <property type="term" value="P:carbohydrate metabolic process"/>
    <property type="evidence" value="ECO:0007669"/>
    <property type="project" value="TreeGrafter"/>
</dbReference>
<dbReference type="PANTHER" id="PTHR22901">
    <property type="entry name" value="SIALATE O-ACETYLESTERASE"/>
    <property type="match status" value="1"/>
</dbReference>
<keyword evidence="1" id="KW-0378">Hydrolase</keyword>
<sequence length="691" mass="78582">MKTKKLFLTGCLLWMVCVGLQAVEKIKVACVGNSITYGYTLDNRERDAYPFQLQRLLGDSYWVGNFGKSGATLLEKGHLPYVKQEEYQQALQFAADIVVIHLGINDTDPRNWPDFRDDFVGDYLRLIDSFKQVNPQCRIIVARLSPIADRHPRFISGTRQWREEIQAQIDVVAQLSGAEVIDFHTPLYAYPILLPDALHPNVEGAGILARTVYSGITGDYGGLKLPAIYTDYMVLQRDLPLRIHGTADASTPVTVLIAKQKKKTVAGTDGKWEVMLDPLEAGDQYELTIQTPRQKKTFRKVAVGEVWLCSGQSNMQFMLKESLHAAGEIAQATHPTIRLFDMKGRWQTNATEWPLSAIDSVNHLLYYQETTWRPCVPETAASFSAVAYYFGKMLQDSLHVPVGLICNAVGGSTTESWVDRGSLEKDFPAILRDWTRSDFIQKWARERALLNLRKSTDPFKRHPYEPCYLFEAGILPLQQYPIKGVIWYQGESNAHNLDAHGELFKLLVKGWRKNWNNPELPFYYVQLSSLNRPSWPWFRDSQRRLLSEIPYTGMVVSSDKGDSLDVHPKEKRPVGERLARWALNRDYHYDILPSGPLFKKATAHGAAVFVEFEYAEGLQPADGKSLSCFELAEYEGVYFPAEAVVVGDKVRLFAGQVKHPRYVRYGWQPFTRANLVNKDRLPASTFRSEIE</sequence>
<dbReference type="InterPro" id="IPR039329">
    <property type="entry name" value="SIAE"/>
</dbReference>
<name>J9GR52_9ZZZZ</name>
<dbReference type="GO" id="GO:0001681">
    <property type="term" value="F:sialate O-acetylesterase activity"/>
    <property type="evidence" value="ECO:0007669"/>
    <property type="project" value="InterPro"/>
</dbReference>
<evidence type="ECO:0000259" key="2">
    <source>
        <dbReference type="Pfam" id="PF03629"/>
    </source>
</evidence>
<dbReference type="EMBL" id="AMCI01000010">
    <property type="protein sequence ID" value="EJX10887.1"/>
    <property type="molecule type" value="Genomic_DNA"/>
</dbReference>
<dbReference type="AlphaFoldDB" id="J9GR52"/>
<evidence type="ECO:0000313" key="4">
    <source>
        <dbReference type="EMBL" id="EJX10887.1"/>
    </source>
</evidence>
<dbReference type="Pfam" id="PF03629">
    <property type="entry name" value="SASA"/>
    <property type="match status" value="1"/>
</dbReference>
<proteinExistence type="predicted"/>
<evidence type="ECO:0000256" key="1">
    <source>
        <dbReference type="ARBA" id="ARBA00022801"/>
    </source>
</evidence>
<dbReference type="Pfam" id="PF13472">
    <property type="entry name" value="Lipase_GDSL_2"/>
    <property type="match status" value="1"/>
</dbReference>
<feature type="domain" description="SGNH hydrolase-type esterase" evidence="3">
    <location>
        <begin position="30"/>
        <end position="205"/>
    </location>
</feature>
<dbReference type="PANTHER" id="PTHR22901:SF0">
    <property type="entry name" value="SIALATE O-ACETYLESTERASE"/>
    <property type="match status" value="1"/>
</dbReference>
<feature type="domain" description="Sialate O-acetylesterase" evidence="2">
    <location>
        <begin position="305"/>
        <end position="582"/>
    </location>
</feature>
<evidence type="ECO:0000259" key="3">
    <source>
        <dbReference type="Pfam" id="PF13472"/>
    </source>
</evidence>
<organism evidence="4">
    <name type="scientific">gut metagenome</name>
    <dbReference type="NCBI Taxonomy" id="749906"/>
    <lineage>
        <taxon>unclassified sequences</taxon>
        <taxon>metagenomes</taxon>
        <taxon>organismal metagenomes</taxon>
    </lineage>
</organism>
<reference evidence="4" key="1">
    <citation type="journal article" date="2012" name="PLoS ONE">
        <title>Gene sets for utilization of primary and secondary nutrition supplies in the distal gut of endangered iberian lynx.</title>
        <authorList>
            <person name="Alcaide M."/>
            <person name="Messina E."/>
            <person name="Richter M."/>
            <person name="Bargiela R."/>
            <person name="Peplies J."/>
            <person name="Huws S.A."/>
            <person name="Newbold C.J."/>
            <person name="Golyshin P.N."/>
            <person name="Simon M.A."/>
            <person name="Lopez G."/>
            <person name="Yakimov M.M."/>
            <person name="Ferrer M."/>
        </authorList>
    </citation>
    <scope>NUCLEOTIDE SEQUENCE</scope>
</reference>
<dbReference type="InterPro" id="IPR005181">
    <property type="entry name" value="SASA"/>
</dbReference>